<evidence type="ECO:0000313" key="3">
    <source>
        <dbReference type="Proteomes" id="UP000198521"/>
    </source>
</evidence>
<proteinExistence type="predicted"/>
<organism evidence="2 3">
    <name type="scientific">Aquimarina amphilecti</name>
    <dbReference type="NCBI Taxonomy" id="1038014"/>
    <lineage>
        <taxon>Bacteria</taxon>
        <taxon>Pseudomonadati</taxon>
        <taxon>Bacteroidota</taxon>
        <taxon>Flavobacteriia</taxon>
        <taxon>Flavobacteriales</taxon>
        <taxon>Flavobacteriaceae</taxon>
        <taxon>Aquimarina</taxon>
    </lineage>
</organism>
<dbReference type="InterPro" id="IPR036928">
    <property type="entry name" value="AS_sf"/>
</dbReference>
<dbReference type="RefSeq" id="WP_091410619.1">
    <property type="nucleotide sequence ID" value="NZ_FOAB01000006.1"/>
</dbReference>
<dbReference type="OrthoDB" id="9811471at2"/>
<evidence type="ECO:0000313" key="2">
    <source>
        <dbReference type="EMBL" id="SEL82549.1"/>
    </source>
</evidence>
<dbReference type="PANTHER" id="PTHR42678:SF34">
    <property type="entry name" value="OS04G0183300 PROTEIN"/>
    <property type="match status" value="1"/>
</dbReference>
<dbReference type="AlphaFoldDB" id="A0A1H7TDE5"/>
<accession>A0A1H7TDE5</accession>
<dbReference type="Gene3D" id="3.90.1300.10">
    <property type="entry name" value="Amidase signature (AS) domain"/>
    <property type="match status" value="1"/>
</dbReference>
<dbReference type="InterPro" id="IPR023631">
    <property type="entry name" value="Amidase_dom"/>
</dbReference>
<evidence type="ECO:0000259" key="1">
    <source>
        <dbReference type="Pfam" id="PF01425"/>
    </source>
</evidence>
<dbReference type="Proteomes" id="UP000198521">
    <property type="component" value="Unassembled WGS sequence"/>
</dbReference>
<dbReference type="PROSITE" id="PS51257">
    <property type="entry name" value="PROKAR_LIPOPROTEIN"/>
    <property type="match status" value="1"/>
</dbReference>
<sequence>MKKLLYFLISLLVFISCKEEKEEPKKAKEPKVVWKSYNETKDLESTKKLEQSRMHLKLINSKVLNKNNIWKDLESELDYFSVKDYNRLKEYILEKDIPSIQQSVKDGKLSYEELTKFYIYRIRKFESNNALSLNAVISLNPKVIKQARALDKMDKNTIDANSVFGMPIILKDNIGAKNMYTTAGAVVLQKNKTDNAFITRRLLDQNALILGKANLSEWAYFLCIGCPVGYSAIGGQTLNPYGRMVFESGGSSSGSGVVVAANFCVAAVGTETSGSILSPSSQNSVVGLKPTIGVLSRSGIVPISSTLDTPGPMTKSVIDNAILLDAMTGKDLNDLASVSSEKDFMELMKNSTVKGKRFGVIKTFLNDSLYLQAIDKIKIAGGEIIEVDPKQPPLPRFLSILNVDMKNDLTEYVDLYASNNINIKTIEDVMAFNLEDTLTRIPYGQGIFEGILKDTTSSKGVKKIKEDLKVAAREYFDSQIDTYNLDVILSINNYHAGYAAVAKYPALTVPMGYTNKGEPKGLTFIAKPMLEDNLLQLGYGYELISKERNIPEKYN</sequence>
<dbReference type="SUPFAM" id="SSF75304">
    <property type="entry name" value="Amidase signature (AS) enzymes"/>
    <property type="match status" value="1"/>
</dbReference>
<dbReference type="Pfam" id="PF01425">
    <property type="entry name" value="Amidase"/>
    <property type="match status" value="1"/>
</dbReference>
<reference evidence="2 3" key="1">
    <citation type="submission" date="2016-10" db="EMBL/GenBank/DDBJ databases">
        <authorList>
            <person name="de Groot N.N."/>
        </authorList>
    </citation>
    <scope>NUCLEOTIDE SEQUENCE [LARGE SCALE GENOMIC DNA]</scope>
    <source>
        <strain evidence="2 3">DSM 25232</strain>
    </source>
</reference>
<dbReference type="PANTHER" id="PTHR42678">
    <property type="entry name" value="AMIDASE"/>
    <property type="match status" value="1"/>
</dbReference>
<gene>
    <name evidence="2" type="ORF">SAMN04487910_3373</name>
</gene>
<dbReference type="EMBL" id="FOAB01000006">
    <property type="protein sequence ID" value="SEL82549.1"/>
    <property type="molecule type" value="Genomic_DNA"/>
</dbReference>
<protein>
    <submittedName>
        <fullName evidence="2">Amidase</fullName>
    </submittedName>
</protein>
<keyword evidence="3" id="KW-1185">Reference proteome</keyword>
<feature type="domain" description="Amidase" evidence="1">
    <location>
        <begin position="114"/>
        <end position="489"/>
    </location>
</feature>
<name>A0A1H7TDE5_AQUAM</name>
<dbReference type="STRING" id="1038014.SAMN04487910_3373"/>